<dbReference type="GO" id="GO:0016787">
    <property type="term" value="F:hydrolase activity"/>
    <property type="evidence" value="ECO:0007669"/>
    <property type="project" value="UniProtKB-KW"/>
</dbReference>
<sequence length="291" mass="30727">MTIRIEDCFEDVISKTQAGLGLSNDALAKSSGVSEEALSSLKAGKFDERTARDVAAVLKLDAGSLIDLANDSWFPQAEAPEGVLCFNTPFPIPGYEEMTVNSYIVFDPESKSAVAFDTGADAAEMIQAVKEHGLKLEAILITHAHSDHIKDLLSLKSETEAPAFIFEKESVAGAKPFAADKVFSCGNLIIRPVETSGHSKGGTTFVIEGLSRFVAIVGDALFAGSVGGAASAWEDALAMIREKILTLPDNAVICPGHGPLTTVAEEKAHNPIFPELKEKQAPVLDAVGSDA</sequence>
<protein>
    <submittedName>
        <fullName evidence="6">MBL fold metallo-hydrolase</fullName>
    </submittedName>
</protein>
<dbReference type="AlphaFoldDB" id="A0AAQ3LGR5"/>
<evidence type="ECO:0000313" key="6">
    <source>
        <dbReference type="EMBL" id="WOO41854.1"/>
    </source>
</evidence>
<evidence type="ECO:0000256" key="1">
    <source>
        <dbReference type="ARBA" id="ARBA00001947"/>
    </source>
</evidence>
<evidence type="ECO:0000256" key="4">
    <source>
        <dbReference type="ARBA" id="ARBA00022833"/>
    </source>
</evidence>
<evidence type="ECO:0000313" key="7">
    <source>
        <dbReference type="Proteomes" id="UP001304300"/>
    </source>
</evidence>
<dbReference type="SMART" id="SM00849">
    <property type="entry name" value="Lactamase_B"/>
    <property type="match status" value="1"/>
</dbReference>
<accession>A0AAQ3LGR5</accession>
<proteinExistence type="predicted"/>
<keyword evidence="7" id="KW-1185">Reference proteome</keyword>
<gene>
    <name evidence="6" type="ORF">RZN69_02055</name>
</gene>
<dbReference type="SUPFAM" id="SSF56281">
    <property type="entry name" value="Metallo-hydrolase/oxidoreductase"/>
    <property type="match status" value="1"/>
</dbReference>
<feature type="domain" description="Metallo-beta-lactamase" evidence="5">
    <location>
        <begin position="99"/>
        <end position="257"/>
    </location>
</feature>
<dbReference type="PANTHER" id="PTHR46233">
    <property type="entry name" value="HYDROXYACYLGLUTATHIONE HYDROLASE GLOC"/>
    <property type="match status" value="1"/>
</dbReference>
<dbReference type="GO" id="GO:0046872">
    <property type="term" value="F:metal ion binding"/>
    <property type="evidence" value="ECO:0007669"/>
    <property type="project" value="UniProtKB-KW"/>
</dbReference>
<dbReference type="EMBL" id="CP136920">
    <property type="protein sequence ID" value="WOO41854.1"/>
    <property type="molecule type" value="Genomic_DNA"/>
</dbReference>
<dbReference type="InterPro" id="IPR051453">
    <property type="entry name" value="MBL_Glyoxalase_II"/>
</dbReference>
<dbReference type="CDD" id="cd06262">
    <property type="entry name" value="metallo-hydrolase-like_MBL-fold"/>
    <property type="match status" value="1"/>
</dbReference>
<name>A0AAQ3LGR5_9BACT</name>
<dbReference type="RefSeq" id="WP_317834338.1">
    <property type="nucleotide sequence ID" value="NZ_CP136920.1"/>
</dbReference>
<dbReference type="Pfam" id="PF00753">
    <property type="entry name" value="Lactamase_B"/>
    <property type="match status" value="1"/>
</dbReference>
<organism evidence="6 7">
    <name type="scientific">Rubellicoccus peritrichatus</name>
    <dbReference type="NCBI Taxonomy" id="3080537"/>
    <lineage>
        <taxon>Bacteria</taxon>
        <taxon>Pseudomonadati</taxon>
        <taxon>Verrucomicrobiota</taxon>
        <taxon>Opitutia</taxon>
        <taxon>Puniceicoccales</taxon>
        <taxon>Cerasicoccaceae</taxon>
        <taxon>Rubellicoccus</taxon>
    </lineage>
</organism>
<dbReference type="InterPro" id="IPR001279">
    <property type="entry name" value="Metallo-B-lactamas"/>
</dbReference>
<reference evidence="6 7" key="1">
    <citation type="submission" date="2023-10" db="EMBL/GenBank/DDBJ databases">
        <title>Rubellicoccus peritrichatus gen. nov., sp. nov., isolated from an algae of coral reef tank.</title>
        <authorList>
            <person name="Luo J."/>
        </authorList>
    </citation>
    <scope>NUCLEOTIDE SEQUENCE [LARGE SCALE GENOMIC DNA]</scope>
    <source>
        <strain evidence="6 7">CR14</strain>
    </source>
</reference>
<comment type="cofactor">
    <cofactor evidence="1">
        <name>Zn(2+)</name>
        <dbReference type="ChEBI" id="CHEBI:29105"/>
    </cofactor>
</comment>
<dbReference type="PANTHER" id="PTHR46233:SF3">
    <property type="entry name" value="HYDROXYACYLGLUTATHIONE HYDROLASE GLOC"/>
    <property type="match status" value="1"/>
</dbReference>
<keyword evidence="4" id="KW-0862">Zinc</keyword>
<evidence type="ECO:0000256" key="3">
    <source>
        <dbReference type="ARBA" id="ARBA00022801"/>
    </source>
</evidence>
<evidence type="ECO:0000259" key="5">
    <source>
        <dbReference type="SMART" id="SM00849"/>
    </source>
</evidence>
<evidence type="ECO:0000256" key="2">
    <source>
        <dbReference type="ARBA" id="ARBA00022723"/>
    </source>
</evidence>
<keyword evidence="3" id="KW-0378">Hydrolase</keyword>
<dbReference type="InterPro" id="IPR036866">
    <property type="entry name" value="RibonucZ/Hydroxyglut_hydro"/>
</dbReference>
<dbReference type="Gene3D" id="3.60.15.10">
    <property type="entry name" value="Ribonuclease Z/Hydroxyacylglutathione hydrolase-like"/>
    <property type="match status" value="1"/>
</dbReference>
<dbReference type="KEGG" id="puo:RZN69_02055"/>
<dbReference type="Proteomes" id="UP001304300">
    <property type="component" value="Chromosome"/>
</dbReference>
<keyword evidence="2" id="KW-0479">Metal-binding</keyword>